<dbReference type="PANTHER" id="PTHR21310:SF42">
    <property type="entry name" value="BIFUNCTIONAL AAC_APH"/>
    <property type="match status" value="1"/>
</dbReference>
<evidence type="ECO:0000313" key="2">
    <source>
        <dbReference type="EMBL" id="HIU40548.1"/>
    </source>
</evidence>
<dbReference type="InterPro" id="IPR002575">
    <property type="entry name" value="Aminoglycoside_PTrfase"/>
</dbReference>
<accession>A0A9D1INU4</accession>
<gene>
    <name evidence="2" type="ORF">IAB68_04545</name>
</gene>
<evidence type="ECO:0000313" key="3">
    <source>
        <dbReference type="Proteomes" id="UP000824074"/>
    </source>
</evidence>
<organism evidence="2 3">
    <name type="scientific">Candidatus Aphodocola excrementigallinarum</name>
    <dbReference type="NCBI Taxonomy" id="2840670"/>
    <lineage>
        <taxon>Bacteria</taxon>
        <taxon>Bacillati</taxon>
        <taxon>Bacillota</taxon>
        <taxon>Bacilli</taxon>
        <taxon>Candidatus Aphodocola</taxon>
    </lineage>
</organism>
<dbReference type="InterPro" id="IPR011009">
    <property type="entry name" value="Kinase-like_dom_sf"/>
</dbReference>
<comment type="caution">
    <text evidence="2">The sequence shown here is derived from an EMBL/GenBank/DDBJ whole genome shotgun (WGS) entry which is preliminary data.</text>
</comment>
<dbReference type="Pfam" id="PF01636">
    <property type="entry name" value="APH"/>
    <property type="match status" value="1"/>
</dbReference>
<reference evidence="2" key="2">
    <citation type="journal article" date="2021" name="PeerJ">
        <title>Extensive microbial diversity within the chicken gut microbiome revealed by metagenomics and culture.</title>
        <authorList>
            <person name="Gilroy R."/>
            <person name="Ravi A."/>
            <person name="Getino M."/>
            <person name="Pursley I."/>
            <person name="Horton D.L."/>
            <person name="Alikhan N.F."/>
            <person name="Baker D."/>
            <person name="Gharbi K."/>
            <person name="Hall N."/>
            <person name="Watson M."/>
            <person name="Adriaenssens E.M."/>
            <person name="Foster-Nyarko E."/>
            <person name="Jarju S."/>
            <person name="Secka A."/>
            <person name="Antonio M."/>
            <person name="Oren A."/>
            <person name="Chaudhuri R.R."/>
            <person name="La Ragione R."/>
            <person name="Hildebrand F."/>
            <person name="Pallen M.J."/>
        </authorList>
    </citation>
    <scope>NUCLEOTIDE SEQUENCE</scope>
    <source>
        <strain evidence="2">CHK193-30670</strain>
    </source>
</reference>
<dbReference type="AlphaFoldDB" id="A0A9D1INU4"/>
<dbReference type="PANTHER" id="PTHR21310">
    <property type="entry name" value="AMINOGLYCOSIDE PHOSPHOTRANSFERASE-RELATED-RELATED"/>
    <property type="match status" value="1"/>
</dbReference>
<proteinExistence type="predicted"/>
<feature type="domain" description="Aminoglycoside phosphotransferase" evidence="1">
    <location>
        <begin position="29"/>
        <end position="230"/>
    </location>
</feature>
<evidence type="ECO:0000259" key="1">
    <source>
        <dbReference type="Pfam" id="PF01636"/>
    </source>
</evidence>
<sequence length="297" mass="35322">MIYVNDFETGKKAIVDRYPELVNSQFKSDNSGWTNFAIKVDNKYLFRFPRNEEAFVAINKEYKILDVLNKKLPINIKVPKYIYSNLNDDYPFVGYEMIQGDFLTEDVFNSLDESKKDNILNNMAIFLNVLHSVDYKELGLEPVNSIEWYKDLFDRVQKICFKYFDHNLKEKTIQLFNMFFNDESMHNYEPTLVHGDLSEDHIIITSDGVGIIDFGDLMVFDPAYDLIWAYICDVDFYNKLFKKYTGHKDNYFEHRIRDFHIIRPPYDGIIYADEIHDNDMINEQIKKLTQNFDKRGE</sequence>
<name>A0A9D1INU4_9FIRM</name>
<dbReference type="Gene3D" id="3.90.1200.10">
    <property type="match status" value="1"/>
</dbReference>
<reference evidence="2" key="1">
    <citation type="submission" date="2020-10" db="EMBL/GenBank/DDBJ databases">
        <authorList>
            <person name="Gilroy R."/>
        </authorList>
    </citation>
    <scope>NUCLEOTIDE SEQUENCE</scope>
    <source>
        <strain evidence="2">CHK193-30670</strain>
    </source>
</reference>
<dbReference type="Gene3D" id="3.30.200.20">
    <property type="entry name" value="Phosphorylase Kinase, domain 1"/>
    <property type="match status" value="1"/>
</dbReference>
<dbReference type="EMBL" id="DVMT01000045">
    <property type="protein sequence ID" value="HIU40548.1"/>
    <property type="molecule type" value="Genomic_DNA"/>
</dbReference>
<dbReference type="SUPFAM" id="SSF56112">
    <property type="entry name" value="Protein kinase-like (PK-like)"/>
    <property type="match status" value="1"/>
</dbReference>
<dbReference type="Proteomes" id="UP000824074">
    <property type="component" value="Unassembled WGS sequence"/>
</dbReference>
<dbReference type="InterPro" id="IPR051678">
    <property type="entry name" value="AGP_Transferase"/>
</dbReference>
<protein>
    <submittedName>
        <fullName evidence="2">Aminoglycoside phosphotransferase family protein</fullName>
    </submittedName>
</protein>